<dbReference type="Pfam" id="PF00936">
    <property type="entry name" value="BMC"/>
    <property type="match status" value="2"/>
</dbReference>
<comment type="subcellular location">
    <subcellularLocation>
        <location evidence="2">Carboxysome</location>
    </subcellularLocation>
</comment>
<comment type="caution">
    <text evidence="6">The sequence shown here is derived from an EMBL/GenBank/DDBJ whole genome shotgun (WGS) entry which is preliminary data.</text>
</comment>
<proteinExistence type="inferred from homology"/>
<evidence type="ECO:0000256" key="3">
    <source>
        <dbReference type="ARBA" id="ARBA00023780"/>
    </source>
</evidence>
<dbReference type="GO" id="GO:0015977">
    <property type="term" value="P:carbon fixation"/>
    <property type="evidence" value="ECO:0007669"/>
    <property type="project" value="UniProtKB-KW"/>
</dbReference>
<dbReference type="PANTHER" id="PTHR33941">
    <property type="entry name" value="PROPANEDIOL UTILIZATION PROTEIN PDUA"/>
    <property type="match status" value="1"/>
</dbReference>
<dbReference type="InterPro" id="IPR000249">
    <property type="entry name" value="BMC_dom"/>
</dbReference>
<dbReference type="CDD" id="cd07057">
    <property type="entry name" value="BMC_CcmK"/>
    <property type="match status" value="2"/>
</dbReference>
<dbReference type="PROSITE" id="PS01139">
    <property type="entry name" value="BMC_1"/>
    <property type="match status" value="1"/>
</dbReference>
<dbReference type="InterPro" id="IPR050575">
    <property type="entry name" value="BMC_shell"/>
</dbReference>
<evidence type="ECO:0000256" key="4">
    <source>
        <dbReference type="ARBA" id="ARBA00024446"/>
    </source>
</evidence>
<dbReference type="GO" id="GO:0031470">
    <property type="term" value="C:carboxysome"/>
    <property type="evidence" value="ECO:0007669"/>
    <property type="project" value="UniProtKB-SubCell"/>
</dbReference>
<dbReference type="PROSITE" id="PS51930">
    <property type="entry name" value="BMC_2"/>
    <property type="match status" value="2"/>
</dbReference>
<feature type="domain" description="BMC" evidence="5">
    <location>
        <begin position="138"/>
        <end position="222"/>
    </location>
</feature>
<dbReference type="EMBL" id="JAHHIF010000004">
    <property type="protein sequence ID" value="MBW4543539.1"/>
    <property type="molecule type" value="Genomic_DNA"/>
</dbReference>
<comment type="similarity">
    <text evidence="3">Belongs to the bacterial microcompartments protein family. CsoS1 subfamily.</text>
</comment>
<evidence type="ECO:0000313" key="7">
    <source>
        <dbReference type="Proteomes" id="UP000753908"/>
    </source>
</evidence>
<keyword evidence="4" id="KW-1283">Bacterial microcompartment</keyword>
<protein>
    <submittedName>
        <fullName evidence="6">BMC domain-containing protein</fullName>
    </submittedName>
</protein>
<accession>A0A951U849</accession>
<dbReference type="InterPro" id="IPR020808">
    <property type="entry name" value="Bact_microcomp_CS"/>
</dbReference>
<dbReference type="AlphaFoldDB" id="A0A951U849"/>
<reference evidence="6" key="1">
    <citation type="submission" date="2021-05" db="EMBL/GenBank/DDBJ databases">
        <authorList>
            <person name="Pietrasiak N."/>
            <person name="Ward R."/>
            <person name="Stajich J.E."/>
            <person name="Kurbessoian T."/>
        </authorList>
    </citation>
    <scope>NUCLEOTIDE SEQUENCE</scope>
    <source>
        <strain evidence="6">CPER-KK1</strain>
    </source>
</reference>
<dbReference type="SUPFAM" id="SSF143414">
    <property type="entry name" value="CcmK-like"/>
    <property type="match status" value="2"/>
</dbReference>
<evidence type="ECO:0000259" key="5">
    <source>
        <dbReference type="PROSITE" id="PS51930"/>
    </source>
</evidence>
<dbReference type="SMART" id="SM00877">
    <property type="entry name" value="BMC"/>
    <property type="match status" value="2"/>
</dbReference>
<dbReference type="Proteomes" id="UP000753908">
    <property type="component" value="Unassembled WGS sequence"/>
</dbReference>
<dbReference type="PANTHER" id="PTHR33941:SF11">
    <property type="entry name" value="BACTERIAL MICROCOMPARTMENT SHELL PROTEIN PDUJ"/>
    <property type="match status" value="1"/>
</dbReference>
<dbReference type="InterPro" id="IPR037233">
    <property type="entry name" value="CcmK-like_sf"/>
</dbReference>
<dbReference type="Gene3D" id="3.30.70.1710">
    <property type="match status" value="2"/>
</dbReference>
<gene>
    <name evidence="6" type="ORF">KME25_03675</name>
</gene>
<evidence type="ECO:0000256" key="2">
    <source>
        <dbReference type="ARBA" id="ARBA00023587"/>
    </source>
</evidence>
<feature type="domain" description="BMC" evidence="5">
    <location>
        <begin position="33"/>
        <end position="117"/>
    </location>
</feature>
<evidence type="ECO:0000256" key="1">
    <source>
        <dbReference type="ARBA" id="ARBA00023300"/>
    </source>
</evidence>
<reference evidence="6" key="2">
    <citation type="journal article" date="2022" name="Microbiol. Resour. Announc.">
        <title>Metagenome Sequencing to Explore Phylogenomics of Terrestrial Cyanobacteria.</title>
        <authorList>
            <person name="Ward R.D."/>
            <person name="Stajich J.E."/>
            <person name="Johansen J.R."/>
            <person name="Huntemann M."/>
            <person name="Clum A."/>
            <person name="Foster B."/>
            <person name="Foster B."/>
            <person name="Roux S."/>
            <person name="Palaniappan K."/>
            <person name="Varghese N."/>
            <person name="Mukherjee S."/>
            <person name="Reddy T.B.K."/>
            <person name="Daum C."/>
            <person name="Copeland A."/>
            <person name="Chen I.A."/>
            <person name="Ivanova N.N."/>
            <person name="Kyrpides N.C."/>
            <person name="Shapiro N."/>
            <person name="Eloe-Fadrosh E.A."/>
            <person name="Pietrasiak N."/>
        </authorList>
    </citation>
    <scope>NUCLEOTIDE SEQUENCE</scope>
    <source>
        <strain evidence="6">CPER-KK1</strain>
    </source>
</reference>
<name>A0A951U849_9CYAN</name>
<sequence>MEFYKNGIAPQNSVIQRDVYGDRSGERRPNQTSLGLVSTLSFPTIVSTADAMLKASGVTLVGYEKIGSGQCTAIVRGSIAEVRIAVEAGVQHAQQEGQFLSSTVIPRPFPNLEVIFPIGSHLLEQARQQDDTRVSNQSIGLLETRGFPAMVGAADAMLKSADIQLTAYETIGDGLCTAIIRGAVADVAMALQVGISEAQRIGELVAVTVISRPLEDLERSLPVASCLIEEQPQPLMLPVNVKETEKELVELPLPALEKLQMPLKKEP</sequence>
<keyword evidence="1" id="KW-0120">Carbon dioxide fixation</keyword>
<organism evidence="6 7">
    <name type="scientific">Symplocastrum torsivum CPER-KK1</name>
    <dbReference type="NCBI Taxonomy" id="450513"/>
    <lineage>
        <taxon>Bacteria</taxon>
        <taxon>Bacillati</taxon>
        <taxon>Cyanobacteriota</taxon>
        <taxon>Cyanophyceae</taxon>
        <taxon>Oscillatoriophycideae</taxon>
        <taxon>Oscillatoriales</taxon>
        <taxon>Microcoleaceae</taxon>
        <taxon>Symplocastrum</taxon>
    </lineage>
</organism>
<dbReference type="InterPro" id="IPR044872">
    <property type="entry name" value="CcmK/CsoS1_BMC"/>
</dbReference>
<evidence type="ECO:0000313" key="6">
    <source>
        <dbReference type="EMBL" id="MBW4543539.1"/>
    </source>
</evidence>